<dbReference type="InterPro" id="IPR012340">
    <property type="entry name" value="NA-bd_OB-fold"/>
</dbReference>
<dbReference type="GO" id="GO:0006281">
    <property type="term" value="P:DNA repair"/>
    <property type="evidence" value="ECO:0007669"/>
    <property type="project" value="UniProtKB-UniRule"/>
</dbReference>
<dbReference type="EMBL" id="MFQZ01000010">
    <property type="protein sequence ID" value="OGH87446.1"/>
    <property type="molecule type" value="Genomic_DNA"/>
</dbReference>
<keyword evidence="9" id="KW-0347">Helicase</keyword>
<dbReference type="GO" id="GO:0005524">
    <property type="term" value="F:ATP binding"/>
    <property type="evidence" value="ECO:0007669"/>
    <property type="project" value="InterPro"/>
</dbReference>
<evidence type="ECO:0000256" key="4">
    <source>
        <dbReference type="ARBA" id="ARBA00023172"/>
    </source>
</evidence>
<evidence type="ECO:0000313" key="10">
    <source>
        <dbReference type="Proteomes" id="UP000177907"/>
    </source>
</evidence>
<evidence type="ECO:0000256" key="1">
    <source>
        <dbReference type="ARBA" id="ARBA00022490"/>
    </source>
</evidence>
<comment type="caution">
    <text evidence="6">Lacks conserved residue(s) required for the propagation of feature annotation.</text>
</comment>
<accession>A0A1F6NU25</accession>
<comment type="similarity">
    <text evidence="6">Belongs to the RuvA family.</text>
</comment>
<dbReference type="Proteomes" id="UP000177907">
    <property type="component" value="Unassembled WGS sequence"/>
</dbReference>
<comment type="domain">
    <text evidence="6">Has three domains with a flexible linker between the domains II and III and assumes an 'L' shape. Domain III is highly mobile and contacts RuvB.</text>
</comment>
<dbReference type="InterPro" id="IPR013849">
    <property type="entry name" value="DNA_helicase_Holl-junc_RuvA_I"/>
</dbReference>
<keyword evidence="9" id="KW-0067">ATP-binding</keyword>
<dbReference type="SMART" id="SM00278">
    <property type="entry name" value="HhH1"/>
    <property type="match status" value="2"/>
</dbReference>
<dbReference type="GO" id="GO:0005737">
    <property type="term" value="C:cytoplasm"/>
    <property type="evidence" value="ECO:0007669"/>
    <property type="project" value="UniProtKB-SubCell"/>
</dbReference>
<keyword evidence="5 6" id="KW-0234">DNA repair</keyword>
<dbReference type="Pfam" id="PF01330">
    <property type="entry name" value="RuvA_N"/>
    <property type="match status" value="1"/>
</dbReference>
<keyword evidence="4 6" id="KW-0233">DNA recombination</keyword>
<dbReference type="GO" id="GO:0006310">
    <property type="term" value="P:DNA recombination"/>
    <property type="evidence" value="ECO:0007669"/>
    <property type="project" value="UniProtKB-UniRule"/>
</dbReference>
<dbReference type="CDD" id="cd14332">
    <property type="entry name" value="UBA_RuvA_C"/>
    <property type="match status" value="1"/>
</dbReference>
<evidence type="ECO:0000259" key="8">
    <source>
        <dbReference type="SMART" id="SM00278"/>
    </source>
</evidence>
<evidence type="ECO:0000256" key="2">
    <source>
        <dbReference type="ARBA" id="ARBA00022763"/>
    </source>
</evidence>
<protein>
    <recommendedName>
        <fullName evidence="6">Holliday junction branch migration complex subunit RuvA</fullName>
    </recommendedName>
</protein>
<dbReference type="Pfam" id="PF14520">
    <property type="entry name" value="HHH_5"/>
    <property type="match status" value="1"/>
</dbReference>
<dbReference type="InterPro" id="IPR000085">
    <property type="entry name" value="RuvA"/>
</dbReference>
<dbReference type="GO" id="GO:0048476">
    <property type="term" value="C:Holliday junction resolvase complex"/>
    <property type="evidence" value="ECO:0007669"/>
    <property type="project" value="UniProtKB-UniRule"/>
</dbReference>
<keyword evidence="9" id="KW-0378">Hydrolase</keyword>
<keyword evidence="2 6" id="KW-0227">DNA damage</keyword>
<keyword evidence="1 6" id="KW-0963">Cytoplasm</keyword>
<dbReference type="Gene3D" id="2.40.50.140">
    <property type="entry name" value="Nucleic acid-binding proteins"/>
    <property type="match status" value="1"/>
</dbReference>
<comment type="subcellular location">
    <subcellularLocation>
        <location evidence="6">Cytoplasm</location>
    </subcellularLocation>
</comment>
<dbReference type="InterPro" id="IPR036267">
    <property type="entry name" value="RuvA_C_sf"/>
</dbReference>
<proteinExistence type="inferred from homology"/>
<dbReference type="STRING" id="1798704.A3J93_02845"/>
<comment type="subunit">
    <text evidence="6">Homotetramer. Forms an RuvA(8)-RuvB(12)-Holliday junction (HJ) complex. HJ DNA is sandwiched between 2 RuvA tetramers; dsDNA enters through RuvA and exits via RuvB. An RuvB hexamer assembles on each DNA strand where it exits the tetramer. Each RuvB hexamer is contacted by two RuvA subunits (via domain III) on 2 adjacent RuvB subunits; this complex drives branch migration. In the full resolvosome a probable DNA-RuvA(4)-RuvB(12)-RuvC(2) complex forms which resolves the HJ.</text>
</comment>
<reference evidence="9 10" key="1">
    <citation type="journal article" date="2016" name="Nat. Commun.">
        <title>Thousands of microbial genomes shed light on interconnected biogeochemical processes in an aquifer system.</title>
        <authorList>
            <person name="Anantharaman K."/>
            <person name="Brown C.T."/>
            <person name="Hug L.A."/>
            <person name="Sharon I."/>
            <person name="Castelle C.J."/>
            <person name="Probst A.J."/>
            <person name="Thomas B.C."/>
            <person name="Singh A."/>
            <person name="Wilkins M.J."/>
            <person name="Karaoz U."/>
            <person name="Brodie E.L."/>
            <person name="Williams K.H."/>
            <person name="Hubbard S.S."/>
            <person name="Banfield J.F."/>
        </authorList>
    </citation>
    <scope>NUCLEOTIDE SEQUENCE [LARGE SCALE GENOMIC DNA]</scope>
</reference>
<dbReference type="NCBIfam" id="TIGR00084">
    <property type="entry name" value="ruvA"/>
    <property type="match status" value="1"/>
</dbReference>
<dbReference type="InterPro" id="IPR003583">
    <property type="entry name" value="Hlx-hairpin-Hlx_DNA-bd_motif"/>
</dbReference>
<dbReference type="SUPFAM" id="SSF47781">
    <property type="entry name" value="RuvA domain 2-like"/>
    <property type="match status" value="1"/>
</dbReference>
<dbReference type="SUPFAM" id="SSF50249">
    <property type="entry name" value="Nucleic acid-binding proteins"/>
    <property type="match status" value="1"/>
</dbReference>
<feature type="region of interest" description="Domain I" evidence="6">
    <location>
        <begin position="1"/>
        <end position="64"/>
    </location>
</feature>
<dbReference type="Pfam" id="PF07499">
    <property type="entry name" value="RuvA_C"/>
    <property type="match status" value="1"/>
</dbReference>
<dbReference type="InterPro" id="IPR011114">
    <property type="entry name" value="RuvA_C"/>
</dbReference>
<keyword evidence="7" id="KW-0175">Coiled coil</keyword>
<comment type="caution">
    <text evidence="9">The sequence shown here is derived from an EMBL/GenBank/DDBJ whole genome shotgun (WGS) entry which is preliminary data.</text>
</comment>
<evidence type="ECO:0000256" key="7">
    <source>
        <dbReference type="SAM" id="Coils"/>
    </source>
</evidence>
<dbReference type="GO" id="GO:0000400">
    <property type="term" value="F:four-way junction DNA binding"/>
    <property type="evidence" value="ECO:0007669"/>
    <property type="project" value="UniProtKB-UniRule"/>
</dbReference>
<evidence type="ECO:0000256" key="5">
    <source>
        <dbReference type="ARBA" id="ARBA00023204"/>
    </source>
</evidence>
<feature type="domain" description="Helix-hairpin-helix DNA-binding motif class 1" evidence="8">
    <location>
        <begin position="73"/>
        <end position="92"/>
    </location>
</feature>
<gene>
    <name evidence="6" type="primary">ruvA</name>
    <name evidence="9" type="ORF">A3J93_02845</name>
</gene>
<sequence length="191" mass="20277">MIGLIFGQVASNYDGQVVVKTAGGVGYLVYGSLAGLKEWTVGKEVSILTYLAVRENALDLYGFVSEQERELFKHLLDVSGIGPKTALHILSLGSVSEIASAINRGDVAYLTQVSGIGKKTAERIAVELKEKISFSDGTISYGEESGAVGDVVQGLIGLGYSLADARAVVKSLDVKNKNAEQLLKEALQKIK</sequence>
<dbReference type="GO" id="GO:0009378">
    <property type="term" value="F:four-way junction helicase activity"/>
    <property type="evidence" value="ECO:0007669"/>
    <property type="project" value="InterPro"/>
</dbReference>
<comment type="function">
    <text evidence="6">The RuvA-RuvB-RuvC complex processes Holliday junction (HJ) DNA during genetic recombination and DNA repair, while the RuvA-RuvB complex plays an important role in the rescue of blocked DNA replication forks via replication fork reversal (RFR). RuvA specifically binds to HJ cruciform DNA, conferring on it an open structure. The RuvB hexamer acts as an ATP-dependent pump, pulling dsDNA into and through the RuvAB complex. HJ branch migration allows RuvC to scan DNA until it finds its consensus sequence, where it cleaves and resolves the cruciform DNA.</text>
</comment>
<dbReference type="Gene3D" id="1.10.8.10">
    <property type="entry name" value="DNA helicase RuvA subunit, C-terminal domain"/>
    <property type="match status" value="1"/>
</dbReference>
<organism evidence="9 10">
    <name type="scientific">Candidatus Magasanikbacteria bacterium RIFOXYC2_FULL_42_28</name>
    <dbReference type="NCBI Taxonomy" id="1798704"/>
    <lineage>
        <taxon>Bacteria</taxon>
        <taxon>Candidatus Magasanikiibacteriota</taxon>
    </lineage>
</organism>
<dbReference type="AlphaFoldDB" id="A0A1F6NU25"/>
<evidence type="ECO:0000256" key="3">
    <source>
        <dbReference type="ARBA" id="ARBA00023125"/>
    </source>
</evidence>
<feature type="region of interest" description="Domain III" evidence="6">
    <location>
        <begin position="148"/>
        <end position="191"/>
    </location>
</feature>
<keyword evidence="9" id="KW-0547">Nucleotide-binding</keyword>
<feature type="domain" description="Helix-hairpin-helix DNA-binding motif class 1" evidence="8">
    <location>
        <begin position="108"/>
        <end position="127"/>
    </location>
</feature>
<dbReference type="InterPro" id="IPR010994">
    <property type="entry name" value="RuvA_2-like"/>
</dbReference>
<dbReference type="Gene3D" id="1.10.150.20">
    <property type="entry name" value="5' to 3' exonuclease, C-terminal subdomain"/>
    <property type="match status" value="1"/>
</dbReference>
<evidence type="ECO:0000256" key="6">
    <source>
        <dbReference type="HAMAP-Rule" id="MF_00031"/>
    </source>
</evidence>
<dbReference type="GO" id="GO:0009379">
    <property type="term" value="C:Holliday junction helicase complex"/>
    <property type="evidence" value="ECO:0007669"/>
    <property type="project" value="InterPro"/>
</dbReference>
<name>A0A1F6NU25_9BACT</name>
<dbReference type="HAMAP" id="MF_00031">
    <property type="entry name" value="DNA_HJ_migration_RuvA"/>
    <property type="match status" value="1"/>
</dbReference>
<evidence type="ECO:0000313" key="9">
    <source>
        <dbReference type="EMBL" id="OGH87446.1"/>
    </source>
</evidence>
<keyword evidence="3 6" id="KW-0238">DNA-binding</keyword>
<feature type="coiled-coil region" evidence="7">
    <location>
        <begin position="162"/>
        <end position="189"/>
    </location>
</feature>
<dbReference type="SUPFAM" id="SSF46929">
    <property type="entry name" value="DNA helicase RuvA subunit, C-terminal domain"/>
    <property type="match status" value="1"/>
</dbReference>